<proteinExistence type="predicted"/>
<keyword evidence="1" id="KW-0812">Transmembrane</keyword>
<comment type="caution">
    <text evidence="2">The sequence shown here is derived from an EMBL/GenBank/DDBJ whole genome shotgun (WGS) entry which is preliminary data.</text>
</comment>
<accession>A0A6G0TB72</accession>
<evidence type="ECO:0000313" key="3">
    <source>
        <dbReference type="Proteomes" id="UP000475862"/>
    </source>
</evidence>
<dbReference type="AlphaFoldDB" id="A0A6G0TB72"/>
<keyword evidence="1" id="KW-0472">Membrane</keyword>
<gene>
    <name evidence="2" type="ORF">AGLY_012026</name>
</gene>
<keyword evidence="1" id="KW-1133">Transmembrane helix</keyword>
<reference evidence="2 3" key="1">
    <citation type="submission" date="2019-08" db="EMBL/GenBank/DDBJ databases">
        <title>The genome of the soybean aphid Biotype 1, its phylome, world population structure and adaptation to the North American continent.</title>
        <authorList>
            <person name="Giordano R."/>
            <person name="Donthu R.K."/>
            <person name="Hernandez A.G."/>
            <person name="Wright C.L."/>
            <person name="Zimin A.V."/>
        </authorList>
    </citation>
    <scope>NUCLEOTIDE SEQUENCE [LARGE SCALE GENOMIC DNA]</scope>
    <source>
        <tissue evidence="2">Whole aphids</tissue>
    </source>
</reference>
<dbReference type="OrthoDB" id="6572133at2759"/>
<dbReference type="EMBL" id="VYZN01000047">
    <property type="protein sequence ID" value="KAE9529072.1"/>
    <property type="molecule type" value="Genomic_DNA"/>
</dbReference>
<protein>
    <submittedName>
        <fullName evidence="2">Uncharacterized protein</fullName>
    </submittedName>
</protein>
<evidence type="ECO:0000313" key="2">
    <source>
        <dbReference type="EMBL" id="KAE9529072.1"/>
    </source>
</evidence>
<dbReference type="Proteomes" id="UP000475862">
    <property type="component" value="Unassembled WGS sequence"/>
</dbReference>
<evidence type="ECO:0000256" key="1">
    <source>
        <dbReference type="SAM" id="Phobius"/>
    </source>
</evidence>
<sequence>MATVNPVYSSAPLVQSADSTNKYFLLRKSDNQTMFATKPYILGVVGMMMFIAVLTITDVQAKDDRCRRPVIQNCNASEFYINGWKFTGWYYHTELRMCRPLYTPNGLHTCKENYELPITRQMCDDLCAEPCTRTNGAPGICMPKDLCVITIRSLGPIPPSSCGSGMLNCCPKATDKELCTLPINNKNGLVEEGVLKKKTYGDEPDYKYYLPYPKKKECTCE</sequence>
<organism evidence="2 3">
    <name type="scientific">Aphis glycines</name>
    <name type="common">Soybean aphid</name>
    <dbReference type="NCBI Taxonomy" id="307491"/>
    <lineage>
        <taxon>Eukaryota</taxon>
        <taxon>Metazoa</taxon>
        <taxon>Ecdysozoa</taxon>
        <taxon>Arthropoda</taxon>
        <taxon>Hexapoda</taxon>
        <taxon>Insecta</taxon>
        <taxon>Pterygota</taxon>
        <taxon>Neoptera</taxon>
        <taxon>Paraneoptera</taxon>
        <taxon>Hemiptera</taxon>
        <taxon>Sternorrhyncha</taxon>
        <taxon>Aphidomorpha</taxon>
        <taxon>Aphidoidea</taxon>
        <taxon>Aphididae</taxon>
        <taxon>Aphidini</taxon>
        <taxon>Aphis</taxon>
        <taxon>Aphis</taxon>
    </lineage>
</organism>
<feature type="transmembrane region" description="Helical" evidence="1">
    <location>
        <begin position="40"/>
        <end position="59"/>
    </location>
</feature>
<keyword evidence="3" id="KW-1185">Reference proteome</keyword>
<name>A0A6G0TB72_APHGL</name>